<dbReference type="Pfam" id="PF01614">
    <property type="entry name" value="IclR_C"/>
    <property type="match status" value="1"/>
</dbReference>
<name>A0A4R0X926_9BURK</name>
<dbReference type="Gene3D" id="1.10.10.10">
    <property type="entry name" value="Winged helix-like DNA-binding domain superfamily/Winged helix DNA-binding domain"/>
    <property type="match status" value="1"/>
</dbReference>
<reference evidence="6 7" key="1">
    <citation type="submission" date="2017-02" db="EMBL/GenBank/DDBJ databases">
        <title>Paraburkholderia sophoroidis sp. nov. and Paraburkholderia steynii sp. nov. rhizobial symbionts of the fynbos legume Hypocalyptus sophoroides.</title>
        <authorList>
            <person name="Steenkamp E.T."/>
            <person name="Beukes C.W."/>
            <person name="Van Zyl E."/>
            <person name="Avontuur J."/>
            <person name="Chan W.Y."/>
            <person name="Hassen A."/>
            <person name="Palmer M."/>
            <person name="Mthombeni L."/>
            <person name="Phalane F."/>
            <person name="Sereme K."/>
            <person name="Venter S.N."/>
        </authorList>
    </citation>
    <scope>NUCLEOTIDE SEQUENCE [LARGE SCALE GENOMIC DNA]</scope>
    <source>
        <strain evidence="6 7">HC1.1ba</strain>
    </source>
</reference>
<evidence type="ECO:0000313" key="6">
    <source>
        <dbReference type="EMBL" id="TCG04070.1"/>
    </source>
</evidence>
<dbReference type="SMART" id="SM00346">
    <property type="entry name" value="HTH_ICLR"/>
    <property type="match status" value="1"/>
</dbReference>
<dbReference type="GO" id="GO:0003700">
    <property type="term" value="F:DNA-binding transcription factor activity"/>
    <property type="evidence" value="ECO:0007669"/>
    <property type="project" value="TreeGrafter"/>
</dbReference>
<evidence type="ECO:0000259" key="5">
    <source>
        <dbReference type="PROSITE" id="PS51078"/>
    </source>
</evidence>
<dbReference type="GO" id="GO:0003677">
    <property type="term" value="F:DNA binding"/>
    <property type="evidence" value="ECO:0007669"/>
    <property type="project" value="UniProtKB-KW"/>
</dbReference>
<feature type="domain" description="IclR-ED" evidence="5">
    <location>
        <begin position="73"/>
        <end position="249"/>
    </location>
</feature>
<dbReference type="InterPro" id="IPR036388">
    <property type="entry name" value="WH-like_DNA-bd_sf"/>
</dbReference>
<dbReference type="InterPro" id="IPR005471">
    <property type="entry name" value="Tscrpt_reg_IclR_N"/>
</dbReference>
<evidence type="ECO:0000256" key="1">
    <source>
        <dbReference type="ARBA" id="ARBA00023015"/>
    </source>
</evidence>
<dbReference type="InterPro" id="IPR050707">
    <property type="entry name" value="HTH_MetabolicPath_Reg"/>
</dbReference>
<dbReference type="PROSITE" id="PS51077">
    <property type="entry name" value="HTH_ICLR"/>
    <property type="match status" value="1"/>
</dbReference>
<dbReference type="PROSITE" id="PS51078">
    <property type="entry name" value="ICLR_ED"/>
    <property type="match status" value="1"/>
</dbReference>
<dbReference type="GO" id="GO:0045892">
    <property type="term" value="P:negative regulation of DNA-templated transcription"/>
    <property type="evidence" value="ECO:0007669"/>
    <property type="project" value="TreeGrafter"/>
</dbReference>
<evidence type="ECO:0000259" key="4">
    <source>
        <dbReference type="PROSITE" id="PS51077"/>
    </source>
</evidence>
<feature type="domain" description="HTH iclR-type" evidence="4">
    <location>
        <begin position="10"/>
        <end position="72"/>
    </location>
</feature>
<keyword evidence="7" id="KW-1185">Reference proteome</keyword>
<proteinExistence type="predicted"/>
<dbReference type="PANTHER" id="PTHR30136:SF24">
    <property type="entry name" value="HTH-TYPE TRANSCRIPTIONAL REPRESSOR ALLR"/>
    <property type="match status" value="1"/>
</dbReference>
<organism evidence="6 7">
    <name type="scientific">Paraburkholderia steynii</name>
    <dbReference type="NCBI Taxonomy" id="1245441"/>
    <lineage>
        <taxon>Bacteria</taxon>
        <taxon>Pseudomonadati</taxon>
        <taxon>Pseudomonadota</taxon>
        <taxon>Betaproteobacteria</taxon>
        <taxon>Burkholderiales</taxon>
        <taxon>Burkholderiaceae</taxon>
        <taxon>Paraburkholderia</taxon>
    </lineage>
</organism>
<dbReference type="Gene3D" id="3.30.450.40">
    <property type="match status" value="1"/>
</dbReference>
<dbReference type="InterPro" id="IPR036390">
    <property type="entry name" value="WH_DNA-bd_sf"/>
</dbReference>
<dbReference type="SUPFAM" id="SSF46785">
    <property type="entry name" value="Winged helix' DNA-binding domain"/>
    <property type="match status" value="1"/>
</dbReference>
<dbReference type="EMBL" id="MWML01000293">
    <property type="protein sequence ID" value="TCG04070.1"/>
    <property type="molecule type" value="Genomic_DNA"/>
</dbReference>
<keyword evidence="3" id="KW-0804">Transcription</keyword>
<dbReference type="InterPro" id="IPR029016">
    <property type="entry name" value="GAF-like_dom_sf"/>
</dbReference>
<protein>
    <submittedName>
        <fullName evidence="6">Transcriptional regulator</fullName>
    </submittedName>
</protein>
<accession>A0A4R0X926</accession>
<comment type="caution">
    <text evidence="6">The sequence shown here is derived from an EMBL/GenBank/DDBJ whole genome shotgun (WGS) entry which is preliminary data.</text>
</comment>
<dbReference type="Proteomes" id="UP000294200">
    <property type="component" value="Unassembled WGS sequence"/>
</dbReference>
<evidence type="ECO:0000313" key="7">
    <source>
        <dbReference type="Proteomes" id="UP000294200"/>
    </source>
</evidence>
<evidence type="ECO:0000256" key="2">
    <source>
        <dbReference type="ARBA" id="ARBA00023125"/>
    </source>
</evidence>
<dbReference type="InterPro" id="IPR014757">
    <property type="entry name" value="Tscrpt_reg_IclR_C"/>
</dbReference>
<keyword evidence="2" id="KW-0238">DNA-binding</keyword>
<evidence type="ECO:0000256" key="3">
    <source>
        <dbReference type="ARBA" id="ARBA00023163"/>
    </source>
</evidence>
<sequence length="252" mass="27907">MEEKKAHESVRAVERALEILLAFKAGDKSLTVAELLTRVNLSRPTLYRLLNTLEQAGFLSSSGEPQRFQLGRSVAQLAHVWLSDNRIAELAQPVLRNLWEATSETVALFVPDDTYRLCVAELESNQPLSFRRGVGYREKLVRGASGRTILSQMSLTPDELRRYLVDPDQDVSALMSDFEHIRTNGFGTSQHELIEGAVAVAAPFFNGANQVAGSLCIFGPSVRVNEQRVAFFGELLKQASGNLSRLLGQHKP</sequence>
<dbReference type="PANTHER" id="PTHR30136">
    <property type="entry name" value="HELIX-TURN-HELIX TRANSCRIPTIONAL REGULATOR, ICLR FAMILY"/>
    <property type="match status" value="1"/>
</dbReference>
<dbReference type="Pfam" id="PF09339">
    <property type="entry name" value="HTH_IclR"/>
    <property type="match status" value="1"/>
</dbReference>
<dbReference type="AlphaFoldDB" id="A0A4R0X926"/>
<dbReference type="SUPFAM" id="SSF55781">
    <property type="entry name" value="GAF domain-like"/>
    <property type="match status" value="1"/>
</dbReference>
<keyword evidence="1" id="KW-0805">Transcription regulation</keyword>
<gene>
    <name evidence="6" type="ORF">BZM27_43515</name>
</gene>